<dbReference type="AlphaFoldDB" id="A0A6C0KIB5"/>
<name>A0A6C0KIB5_9ZZZZ</name>
<organism evidence="1">
    <name type="scientific">viral metagenome</name>
    <dbReference type="NCBI Taxonomy" id="1070528"/>
    <lineage>
        <taxon>unclassified sequences</taxon>
        <taxon>metagenomes</taxon>
        <taxon>organismal metagenomes</taxon>
    </lineage>
</organism>
<sequence length="136" mass="16106">MENLYPKFTRKSLITDSYLSELGLDKQTYTQRELNENLQLLCKHPECITEKYDTMNWTDSTYDTVIDIADYIYEDYIQGGQDGLCYFSFIYNNICVYIQNDSEISKPSIQYKYVKSQIDICDLDKIKKPFKFLSAF</sequence>
<dbReference type="EMBL" id="MN740881">
    <property type="protein sequence ID" value="QHU16420.1"/>
    <property type="molecule type" value="Genomic_DNA"/>
</dbReference>
<reference evidence="1" key="1">
    <citation type="journal article" date="2020" name="Nature">
        <title>Giant virus diversity and host interactions through global metagenomics.</title>
        <authorList>
            <person name="Schulz F."/>
            <person name="Roux S."/>
            <person name="Paez-Espino D."/>
            <person name="Jungbluth S."/>
            <person name="Walsh D.A."/>
            <person name="Denef V.J."/>
            <person name="McMahon K.D."/>
            <person name="Konstantinidis K.T."/>
            <person name="Eloe-Fadrosh E.A."/>
            <person name="Kyrpides N.C."/>
            <person name="Woyke T."/>
        </authorList>
    </citation>
    <scope>NUCLEOTIDE SEQUENCE</scope>
    <source>
        <strain evidence="1">GVMAG-S-3300011013-78</strain>
    </source>
</reference>
<accession>A0A6C0KIB5</accession>
<proteinExistence type="predicted"/>
<protein>
    <submittedName>
        <fullName evidence="1">Uncharacterized protein</fullName>
    </submittedName>
</protein>
<evidence type="ECO:0000313" key="1">
    <source>
        <dbReference type="EMBL" id="QHU16420.1"/>
    </source>
</evidence>